<accession>A0ABT2TKB1</accession>
<reference evidence="1 2" key="1">
    <citation type="journal article" date="2021" name="ISME Commun">
        <title>Automated analysis of genomic sequences facilitates high-throughput and comprehensive description of bacteria.</title>
        <authorList>
            <person name="Hitch T.C.A."/>
        </authorList>
    </citation>
    <scope>NUCLEOTIDE SEQUENCE [LARGE SCALE GENOMIC DNA]</scope>
    <source>
        <strain evidence="1 2">Sanger_109</strain>
    </source>
</reference>
<name>A0ABT2TKB1_9FIRM</name>
<protein>
    <recommendedName>
        <fullName evidence="3">IrrE N-terminal-like domain-containing protein</fullName>
    </recommendedName>
</protein>
<sequence length="164" mass="18797">MISMEVITINYEKLLSEADDHCISVDENIPFQSNLKGLYISGNIALSNRLETTSERSCILAEELGHHYTSTGNILDQSVTENRKQEYRARLWAYNKLIGLTGIITAYEHCCRSFHEMADYLNVTEKFLLDTINCYKNKYGLYTIVDNYIIYFEPALSVGKLTSD</sequence>
<dbReference type="EMBL" id="JAOQJQ010000002">
    <property type="protein sequence ID" value="MCU6762266.1"/>
    <property type="molecule type" value="Genomic_DNA"/>
</dbReference>
<comment type="caution">
    <text evidence="1">The sequence shown here is derived from an EMBL/GenBank/DDBJ whole genome shotgun (WGS) entry which is preliminary data.</text>
</comment>
<dbReference type="Proteomes" id="UP001652442">
    <property type="component" value="Unassembled WGS sequence"/>
</dbReference>
<gene>
    <name evidence="1" type="ORF">OCV88_07890</name>
</gene>
<dbReference type="RefSeq" id="WP_262590964.1">
    <property type="nucleotide sequence ID" value="NZ_JAOQJQ010000002.1"/>
</dbReference>
<keyword evidence="2" id="KW-1185">Reference proteome</keyword>
<organism evidence="1 2">
    <name type="scientific">Brotonthovivens ammoniilytica</name>
    <dbReference type="NCBI Taxonomy" id="2981725"/>
    <lineage>
        <taxon>Bacteria</taxon>
        <taxon>Bacillati</taxon>
        <taxon>Bacillota</taxon>
        <taxon>Clostridia</taxon>
        <taxon>Lachnospirales</taxon>
        <taxon>Lachnospiraceae</taxon>
        <taxon>Brotonthovivens</taxon>
    </lineage>
</organism>
<evidence type="ECO:0000313" key="1">
    <source>
        <dbReference type="EMBL" id="MCU6762266.1"/>
    </source>
</evidence>
<evidence type="ECO:0000313" key="2">
    <source>
        <dbReference type="Proteomes" id="UP001652442"/>
    </source>
</evidence>
<evidence type="ECO:0008006" key="3">
    <source>
        <dbReference type="Google" id="ProtNLM"/>
    </source>
</evidence>
<proteinExistence type="predicted"/>